<dbReference type="InterPro" id="IPR053952">
    <property type="entry name" value="K_trans_C"/>
</dbReference>
<feature type="transmembrane region" description="Helical" evidence="10">
    <location>
        <begin position="365"/>
        <end position="383"/>
    </location>
</feature>
<evidence type="ECO:0000256" key="8">
    <source>
        <dbReference type="ARBA" id="ARBA00023065"/>
    </source>
</evidence>
<evidence type="ECO:0000256" key="9">
    <source>
        <dbReference type="ARBA" id="ARBA00023136"/>
    </source>
</evidence>
<keyword evidence="8" id="KW-0406">Ion transport</keyword>
<organism evidence="13 14">
    <name type="scientific">Parasediminibacterium paludis</name>
    <dbReference type="NCBI Taxonomy" id="908966"/>
    <lineage>
        <taxon>Bacteria</taxon>
        <taxon>Pseudomonadati</taxon>
        <taxon>Bacteroidota</taxon>
        <taxon>Chitinophagia</taxon>
        <taxon>Chitinophagales</taxon>
        <taxon>Chitinophagaceae</taxon>
        <taxon>Parasediminibacterium</taxon>
    </lineage>
</organism>
<keyword evidence="6" id="KW-0630">Potassium</keyword>
<keyword evidence="14" id="KW-1185">Reference proteome</keyword>
<feature type="transmembrane region" description="Helical" evidence="10">
    <location>
        <begin position="333"/>
        <end position="353"/>
    </location>
</feature>
<evidence type="ECO:0000313" key="13">
    <source>
        <dbReference type="EMBL" id="MFC4230980.1"/>
    </source>
</evidence>
<keyword evidence="2" id="KW-0813">Transport</keyword>
<sequence length="654" mass="74272">MHSNLKKVTAAGLLVTLGIIFGDIGTSPLYVFKAIMGERPISDELVYGGISCVFWTLTLQTTFKYILLTLQADNKGEGGIFSLYALVWRYRHWLYFPAIVGAGTLLADGIITPPISVASAIEGLNGVHGLEDIIVPGNALTIGIVIGIISLLFFFQQFGTKVVGSAFGPIMFIWFSMIMFWGIIQISHYTPILAAFNPYYAIHLLTHYPNGFWLLGAVFLCTTGAEALYSDLGHCGKKNIQVSWIFVKIALIANYFGQAAWLLNSGKTHLDGLNPFYEIMPHWFLLPGIVIATMATIIASQALISGSFTLISEAVSMNFWPRITIKYPTNIRGQIYIPSINWILWAGCVGMMLYFKDSSKMEAAYGFSIVVAMLMTTCLMFYYMKFVKKWSAALLFIILAVFLTVELSFFVTNVAKIKQRWMFLIFEITLVFIMYIWYRARKITNRFLQFENLQPYIPALIDLSVNKDEPKYATHLVYLTKANNKKAIEKRILESLLSKRPKRADVYWLLHIDRTDEPYTMEYTVDEIEHDKIIRVDFKLGFRIQPRINLFFKIVLEEMLEHHELHLDPNKPAIALNKHNITGDIRYVIIQRFLSVENEFSLNEGFILNSYFAINGLGLSDKKAFGLDGSDTDIEKTPLVIATPQQVSLKRVTH</sequence>
<feature type="domain" description="K+ potassium transporter integral membrane" evidence="11">
    <location>
        <begin position="14"/>
        <end position="450"/>
    </location>
</feature>
<evidence type="ECO:0000259" key="11">
    <source>
        <dbReference type="Pfam" id="PF02705"/>
    </source>
</evidence>
<evidence type="ECO:0000256" key="5">
    <source>
        <dbReference type="ARBA" id="ARBA00022847"/>
    </source>
</evidence>
<evidence type="ECO:0000256" key="10">
    <source>
        <dbReference type="SAM" id="Phobius"/>
    </source>
</evidence>
<feature type="transmembrane region" description="Helical" evidence="10">
    <location>
        <begin position="283"/>
        <end position="312"/>
    </location>
</feature>
<evidence type="ECO:0000256" key="3">
    <source>
        <dbReference type="ARBA" id="ARBA00022538"/>
    </source>
</evidence>
<dbReference type="RefSeq" id="WP_379012365.1">
    <property type="nucleotide sequence ID" value="NZ_JBHSDC010000002.1"/>
</dbReference>
<feature type="transmembrane region" description="Helical" evidence="10">
    <location>
        <begin position="421"/>
        <end position="438"/>
    </location>
</feature>
<keyword evidence="3" id="KW-0633">Potassium transport</keyword>
<evidence type="ECO:0000256" key="7">
    <source>
        <dbReference type="ARBA" id="ARBA00022989"/>
    </source>
</evidence>
<feature type="transmembrane region" description="Helical" evidence="10">
    <location>
        <begin position="162"/>
        <end position="184"/>
    </location>
</feature>
<feature type="domain" description="K+ potassium transporter C-terminal" evidence="12">
    <location>
        <begin position="474"/>
        <end position="631"/>
    </location>
</feature>
<evidence type="ECO:0000256" key="4">
    <source>
        <dbReference type="ARBA" id="ARBA00022692"/>
    </source>
</evidence>
<gene>
    <name evidence="13" type="ORF">ACFOW1_03700</name>
</gene>
<feature type="transmembrane region" description="Helical" evidence="10">
    <location>
        <begin position="93"/>
        <end position="113"/>
    </location>
</feature>
<keyword evidence="4 10" id="KW-0812">Transmembrane</keyword>
<dbReference type="InterPro" id="IPR003855">
    <property type="entry name" value="K+_transporter"/>
</dbReference>
<comment type="subcellular location">
    <subcellularLocation>
        <location evidence="1">Membrane</location>
        <topology evidence="1">Multi-pass membrane protein</topology>
    </subcellularLocation>
</comment>
<keyword evidence="9 10" id="KW-0472">Membrane</keyword>
<reference evidence="14" key="1">
    <citation type="journal article" date="2019" name="Int. J. Syst. Evol. Microbiol.">
        <title>The Global Catalogue of Microorganisms (GCM) 10K type strain sequencing project: providing services to taxonomists for standard genome sequencing and annotation.</title>
        <authorList>
            <consortium name="The Broad Institute Genomics Platform"/>
            <consortium name="The Broad Institute Genome Sequencing Center for Infectious Disease"/>
            <person name="Wu L."/>
            <person name="Ma J."/>
        </authorList>
    </citation>
    <scope>NUCLEOTIDE SEQUENCE [LARGE SCALE GENOMIC DNA]</scope>
    <source>
        <strain evidence="14">CECT 8010</strain>
    </source>
</reference>
<evidence type="ECO:0000259" key="12">
    <source>
        <dbReference type="Pfam" id="PF22776"/>
    </source>
</evidence>
<keyword evidence="5" id="KW-0769">Symport</keyword>
<dbReference type="PANTHER" id="PTHR30540:SF83">
    <property type="entry name" value="K+ POTASSIUM TRANSPORTER"/>
    <property type="match status" value="1"/>
</dbReference>
<evidence type="ECO:0000256" key="1">
    <source>
        <dbReference type="ARBA" id="ARBA00004141"/>
    </source>
</evidence>
<evidence type="ECO:0000256" key="2">
    <source>
        <dbReference type="ARBA" id="ARBA00022448"/>
    </source>
</evidence>
<evidence type="ECO:0000256" key="6">
    <source>
        <dbReference type="ARBA" id="ARBA00022958"/>
    </source>
</evidence>
<dbReference type="InterPro" id="IPR053951">
    <property type="entry name" value="K_trans_N"/>
</dbReference>
<dbReference type="EMBL" id="JBHSDC010000002">
    <property type="protein sequence ID" value="MFC4230980.1"/>
    <property type="molecule type" value="Genomic_DNA"/>
</dbReference>
<name>A0ABV8PW32_9BACT</name>
<dbReference type="Proteomes" id="UP001595906">
    <property type="component" value="Unassembled WGS sequence"/>
</dbReference>
<feature type="transmembrane region" description="Helical" evidence="10">
    <location>
        <begin position="242"/>
        <end position="263"/>
    </location>
</feature>
<evidence type="ECO:0000313" key="14">
    <source>
        <dbReference type="Proteomes" id="UP001595906"/>
    </source>
</evidence>
<protein>
    <submittedName>
        <fullName evidence="13">KUP/HAK/KT family potassium transporter</fullName>
    </submittedName>
</protein>
<feature type="transmembrane region" description="Helical" evidence="10">
    <location>
        <begin position="390"/>
        <end position="415"/>
    </location>
</feature>
<keyword evidence="7 10" id="KW-1133">Transmembrane helix</keyword>
<dbReference type="Pfam" id="PF02705">
    <property type="entry name" value="K_trans"/>
    <property type="match status" value="1"/>
</dbReference>
<feature type="transmembrane region" description="Helical" evidence="10">
    <location>
        <begin position="133"/>
        <end position="155"/>
    </location>
</feature>
<dbReference type="PANTHER" id="PTHR30540">
    <property type="entry name" value="OSMOTIC STRESS POTASSIUM TRANSPORTER"/>
    <property type="match status" value="1"/>
</dbReference>
<comment type="caution">
    <text evidence="13">The sequence shown here is derived from an EMBL/GenBank/DDBJ whole genome shotgun (WGS) entry which is preliminary data.</text>
</comment>
<accession>A0ABV8PW32</accession>
<dbReference type="Pfam" id="PF22776">
    <property type="entry name" value="K_trans_C"/>
    <property type="match status" value="1"/>
</dbReference>
<proteinExistence type="predicted"/>